<dbReference type="EMBL" id="PIDS01000871">
    <property type="protein sequence ID" value="PLL31615.1"/>
    <property type="molecule type" value="Genomic_DNA"/>
</dbReference>
<dbReference type="InterPro" id="IPR010411">
    <property type="entry name" value="TAC_Gp13-like"/>
</dbReference>
<reference evidence="2 4" key="3">
    <citation type="submission" date="2018-01" db="EMBL/GenBank/DDBJ databases">
        <title>Genomic study of Klebsiella pneumoniae.</title>
        <authorList>
            <person name="Yang Y."/>
            <person name="Bicalho R."/>
        </authorList>
    </citation>
    <scope>NUCLEOTIDE SEQUENCE [LARGE SCALE GENOMIC DNA]</scope>
    <source>
        <strain evidence="2 4">A11</strain>
    </source>
</reference>
<name>A0A0J2JYM7_9ENTR</name>
<sequence>MSKQNLKALALAPMAGFRKKEVTVPEWENAKVIIREPSAEAWIRWQGIASPEQPKLPEGQEAPEVPELTPSERAFRTMRADVTLFIDILLDTDLQYVFTVNDTEQVEAIYGPVHSRLLKQALDLIRDADDAKAK</sequence>
<evidence type="ECO:0000313" key="2">
    <source>
        <dbReference type="EMBL" id="PLL31615.1"/>
    </source>
</evidence>
<comment type="caution">
    <text evidence="2">The sequence shown here is derived from an EMBL/GenBank/DDBJ whole genome shotgun (WGS) entry which is preliminary data.</text>
</comment>
<dbReference type="RefSeq" id="WP_032750777.1">
    <property type="nucleotide sequence ID" value="NZ_CBCYDJ010000027.1"/>
</dbReference>
<dbReference type="Gene3D" id="3.30.2220.20">
    <property type="entry name" value="Phage tail assembly chaperone gp13-like"/>
    <property type="match status" value="1"/>
</dbReference>
<evidence type="ECO:0000313" key="3">
    <source>
        <dbReference type="Proteomes" id="UP000036305"/>
    </source>
</evidence>
<evidence type="ECO:0000313" key="1">
    <source>
        <dbReference type="EMBL" id="KLY25698.1"/>
    </source>
</evidence>
<reference evidence="2 4" key="2">
    <citation type="submission" date="2017-11" db="EMBL/GenBank/DDBJ databases">
        <authorList>
            <person name="Han C.G."/>
        </authorList>
    </citation>
    <scope>NUCLEOTIDE SEQUENCE [LARGE SCALE GENOMIC DNA]</scope>
    <source>
        <strain evidence="2 4">A11</strain>
    </source>
</reference>
<reference evidence="1 3" key="1">
    <citation type="submission" date="2015-06" db="EMBL/GenBank/DDBJ databases">
        <title>The Genome Sequence of None.</title>
        <authorList>
            <consortium name="The Broad Institute Genomics Platform"/>
            <consortium name="The Broad Institute Genome Sequencing Center for Infectious Disease"/>
            <person name="Earl A.M."/>
            <person name="Onderdonk A.B."/>
            <person name="Kirby J."/>
            <person name="Ferraro M.J."/>
            <person name="Huang S."/>
            <person name="Spencer M."/>
            <person name="Fodor A."/>
            <person name="Hooper D."/>
            <person name="Dekker J."/>
            <person name="O'Brien T."/>
            <person name="Quan V."/>
            <person name="Gombosev A."/>
            <person name="Delaney M."/>
            <person name="DuBois A."/>
            <person name="Ernst C."/>
            <person name="Kim D.S."/>
            <person name="Rossman W."/>
            <person name="Gohs F."/>
            <person name="Petruso H."/>
            <person name="Nozar T."/>
            <person name="Mougeot F."/>
            <person name="Manson-McGuire A."/>
            <person name="Young S."/>
            <person name="Abouelleil A."/>
            <person name="Cao P."/>
            <person name="Chapman S.B."/>
            <person name="Griggs A."/>
            <person name="Priest M."/>
            <person name="Shea T."/>
            <person name="Wortman I."/>
            <person name="Wortman J.R."/>
            <person name="Nusbaum C."/>
            <person name="Birren B."/>
        </authorList>
    </citation>
    <scope>NUCLEOTIDE SEQUENCE [LARGE SCALE GENOMIC DNA]</scope>
    <source>
        <strain evidence="1 3">MGH87</strain>
    </source>
</reference>
<gene>
    <name evidence="2" type="ORF">CWN50_21890</name>
    <name evidence="1" type="ORF">SK91_05604</name>
</gene>
<proteinExistence type="predicted"/>
<dbReference type="AlphaFoldDB" id="A0A0J2JYM7"/>
<dbReference type="Proteomes" id="UP000036305">
    <property type="component" value="Unassembled WGS sequence"/>
</dbReference>
<accession>A0A0J2JYM7</accession>
<dbReference type="InterPro" id="IPR038556">
    <property type="entry name" value="TAC_Gp13-like_sf"/>
</dbReference>
<keyword evidence="3" id="KW-1185">Reference proteome</keyword>
<protein>
    <submittedName>
        <fullName evidence="2">Phage tail protein</fullName>
    </submittedName>
</protein>
<dbReference type="Proteomes" id="UP000234505">
    <property type="component" value="Unassembled WGS sequence"/>
</dbReference>
<dbReference type="EMBL" id="LEUS01000030">
    <property type="protein sequence ID" value="KLY25698.1"/>
    <property type="molecule type" value="Genomic_DNA"/>
</dbReference>
<dbReference type="Pfam" id="PF06222">
    <property type="entry name" value="Phage_TAC_1"/>
    <property type="match status" value="1"/>
</dbReference>
<organism evidence="2 4">
    <name type="scientific">Klebsiella michiganensis</name>
    <dbReference type="NCBI Taxonomy" id="1134687"/>
    <lineage>
        <taxon>Bacteria</taxon>
        <taxon>Pseudomonadati</taxon>
        <taxon>Pseudomonadota</taxon>
        <taxon>Gammaproteobacteria</taxon>
        <taxon>Enterobacterales</taxon>
        <taxon>Enterobacteriaceae</taxon>
        <taxon>Klebsiella/Raoultella group</taxon>
        <taxon>Klebsiella</taxon>
    </lineage>
</organism>
<evidence type="ECO:0000313" key="4">
    <source>
        <dbReference type="Proteomes" id="UP000234505"/>
    </source>
</evidence>